<feature type="region of interest" description="Disordered" evidence="1">
    <location>
        <begin position="100"/>
        <end position="148"/>
    </location>
</feature>
<dbReference type="InterPro" id="IPR018929">
    <property type="entry name" value="DUF2510"/>
</dbReference>
<keyword evidence="2" id="KW-0472">Membrane</keyword>
<dbReference type="EMBL" id="JAVREQ010000007">
    <property type="protein sequence ID" value="MDT0379187.1"/>
    <property type="molecule type" value="Genomic_DNA"/>
</dbReference>
<dbReference type="Pfam" id="PF10708">
    <property type="entry name" value="DUF2510"/>
    <property type="match status" value="1"/>
</dbReference>
<evidence type="ECO:0000256" key="1">
    <source>
        <dbReference type="SAM" id="MobiDB-lite"/>
    </source>
</evidence>
<evidence type="ECO:0000259" key="3">
    <source>
        <dbReference type="Pfam" id="PF10708"/>
    </source>
</evidence>
<keyword evidence="2" id="KW-0812">Transmembrane</keyword>
<dbReference type="RefSeq" id="WP_311672986.1">
    <property type="nucleotide sequence ID" value="NZ_JAVREQ010000007.1"/>
</dbReference>
<name>A0ABU2NT76_9ACTN</name>
<comment type="caution">
    <text evidence="4">The sequence shown here is derived from an EMBL/GenBank/DDBJ whole genome shotgun (WGS) entry which is preliminary data.</text>
</comment>
<keyword evidence="2" id="KW-1133">Transmembrane helix</keyword>
<accession>A0ABU2NT76</accession>
<reference evidence="5" key="1">
    <citation type="submission" date="2023-07" db="EMBL/GenBank/DDBJ databases">
        <title>30 novel species of actinomycetes from the DSMZ collection.</title>
        <authorList>
            <person name="Nouioui I."/>
        </authorList>
    </citation>
    <scope>NUCLEOTIDE SEQUENCE [LARGE SCALE GENOMIC DNA]</scope>
    <source>
        <strain evidence="5">DSM 42041</strain>
    </source>
</reference>
<evidence type="ECO:0000313" key="4">
    <source>
        <dbReference type="EMBL" id="MDT0379187.1"/>
    </source>
</evidence>
<feature type="region of interest" description="Disordered" evidence="1">
    <location>
        <begin position="35"/>
        <end position="67"/>
    </location>
</feature>
<proteinExistence type="predicted"/>
<feature type="region of interest" description="Disordered" evidence="1">
    <location>
        <begin position="1"/>
        <end position="22"/>
    </location>
</feature>
<feature type="domain" description="DUF2510" evidence="3">
    <location>
        <begin position="7"/>
        <end position="42"/>
    </location>
</feature>
<protein>
    <submittedName>
        <fullName evidence="4">DUF2510 domain-containing protein</fullName>
    </submittedName>
</protein>
<evidence type="ECO:0000313" key="5">
    <source>
        <dbReference type="Proteomes" id="UP001183414"/>
    </source>
</evidence>
<organism evidence="4 5">
    <name type="scientific">Streptomyces hazeniae</name>
    <dbReference type="NCBI Taxonomy" id="3075538"/>
    <lineage>
        <taxon>Bacteria</taxon>
        <taxon>Bacillati</taxon>
        <taxon>Actinomycetota</taxon>
        <taxon>Actinomycetes</taxon>
        <taxon>Kitasatosporales</taxon>
        <taxon>Streptomycetaceae</taxon>
        <taxon>Streptomyces</taxon>
    </lineage>
</organism>
<sequence>MSTTTPPGWYPDPGHTGFGPAPERWWDGAAWTEHRRAASAGPVPPGYPPQGGSAQQHGAAGGFPPPYPQGKPKGPLVAGIVAAVAVVLAIVVGAVLVGGEKGGRADGPAPSASSGPPGTEESTGPDDDGSPPAPGEERLPLASGVKLPLPSGWTRVDGTYGAAVNTTPYSCPLKRERCVRAGAAVYVTPEDGDPETVAKADIEANADSSYGADYYGGITSHEEVASQAVEVAGQNGHLVRWKIDNEEDPDAYVESVAFPHPDGSGQMLVLRAGLDIHDEAPSTDVLDELLEGVEKGSVVDDDSNESI</sequence>
<keyword evidence="5" id="KW-1185">Reference proteome</keyword>
<evidence type="ECO:0000256" key="2">
    <source>
        <dbReference type="SAM" id="Phobius"/>
    </source>
</evidence>
<feature type="compositionally biased region" description="Low complexity" evidence="1">
    <location>
        <begin position="106"/>
        <end position="118"/>
    </location>
</feature>
<feature type="transmembrane region" description="Helical" evidence="2">
    <location>
        <begin position="76"/>
        <end position="97"/>
    </location>
</feature>
<dbReference type="Proteomes" id="UP001183414">
    <property type="component" value="Unassembled WGS sequence"/>
</dbReference>
<gene>
    <name evidence="4" type="ORF">RM572_10460</name>
</gene>